<keyword evidence="2" id="KW-0813">Transport</keyword>
<keyword evidence="6 8" id="KW-1133">Transmembrane helix</keyword>
<dbReference type="PANTHER" id="PTHR23522:SF10">
    <property type="entry name" value="3-PHENYLPROPIONIC ACID TRANSPORTER-RELATED"/>
    <property type="match status" value="1"/>
</dbReference>
<dbReference type="PANTHER" id="PTHR23522">
    <property type="entry name" value="BLL5896 PROTEIN"/>
    <property type="match status" value="1"/>
</dbReference>
<sequence>MSERKRFISLYILMYMAFSFGLTQFTPYLSKIGYDEFERGILLSSYAVTTIFLQMIIGFYADKFQTIKRFVFLLLLFYLISTCCFYFISTPLFLLHLLLLAISGGLINTITGLSDTWILKGSEEVRVNFSFIKAFGSIGWASGSLLLSILIGTSGYTGLSLGIFGLVVASMVVVFFLTDIEKIVTKHTEKVQLKDFKIVILNQNYRWLIIILFLLYSAIIANNITVVDKMITLGATDLQIGYKWSIQSLFEIPAYLFGARLFSKWSNFTLLKITACVLSLQFILFALSGSSWVIIGLSALQFFTTPLLMISSKQLIFSMTDERMQSTGQLFALSIFTGLSSRVVPVLAGYITKAFNVDITLFIVGIIPIIALWMTAKLQLMTIKKSELA</sequence>
<keyword evidence="7 8" id="KW-0472">Membrane</keyword>
<feature type="transmembrane region" description="Helical" evidence="8">
    <location>
        <begin position="7"/>
        <end position="29"/>
    </location>
</feature>
<dbReference type="GO" id="GO:0015528">
    <property type="term" value="F:lactose:proton symporter activity"/>
    <property type="evidence" value="ECO:0007669"/>
    <property type="project" value="TreeGrafter"/>
</dbReference>
<dbReference type="SUPFAM" id="SSF103473">
    <property type="entry name" value="MFS general substrate transporter"/>
    <property type="match status" value="1"/>
</dbReference>
<feature type="transmembrane region" description="Helical" evidence="8">
    <location>
        <begin position="357"/>
        <end position="376"/>
    </location>
</feature>
<evidence type="ECO:0000256" key="8">
    <source>
        <dbReference type="SAM" id="Phobius"/>
    </source>
</evidence>
<evidence type="ECO:0000256" key="7">
    <source>
        <dbReference type="ARBA" id="ARBA00023136"/>
    </source>
</evidence>
<feature type="domain" description="Major facilitator superfamily associated" evidence="9">
    <location>
        <begin position="10"/>
        <end position="357"/>
    </location>
</feature>
<reference evidence="10 11" key="1">
    <citation type="journal article" date="2015" name="Genome Biol. Evol.">
        <title>Comparative Genomics of Listeria Sensu Lato: Genus-Wide Differences in Evolutionary Dynamics and the Progressive Gain of Complex, Potentially Pathogenicity-Related Traits through Lateral Gene Transfer.</title>
        <authorList>
            <person name="Chiara M."/>
            <person name="Caruso M."/>
            <person name="D'Erchia A.M."/>
            <person name="Manzari C."/>
            <person name="Fraccalvieri R."/>
            <person name="Goffredo E."/>
            <person name="Latorre L."/>
            <person name="Miccolupo A."/>
            <person name="Padalino I."/>
            <person name="Santagada G."/>
            <person name="Chiocco D."/>
            <person name="Pesole G."/>
            <person name="Horner D.S."/>
            <person name="Parisi A."/>
        </authorList>
    </citation>
    <scope>NUCLEOTIDE SEQUENCE [LARGE SCALE GENOMIC DNA]</scope>
    <source>
        <strain evidence="10 11">1991</strain>
    </source>
</reference>
<comment type="subcellular location">
    <subcellularLocation>
        <location evidence="1">Cell inner membrane</location>
        <topology evidence="1">Multi-pass membrane protein</topology>
    </subcellularLocation>
</comment>
<comment type="caution">
    <text evidence="10">The sequence shown here is derived from an EMBL/GenBank/DDBJ whole genome shotgun (WGS) entry which is preliminary data.</text>
</comment>
<feature type="transmembrane region" description="Helical" evidence="8">
    <location>
        <begin position="292"/>
        <end position="310"/>
    </location>
</feature>
<evidence type="ECO:0000259" key="9">
    <source>
        <dbReference type="Pfam" id="PF12832"/>
    </source>
</evidence>
<feature type="transmembrane region" description="Helical" evidence="8">
    <location>
        <begin position="131"/>
        <end position="151"/>
    </location>
</feature>
<accession>A0A0J8J6G4</accession>
<dbReference type="RefSeq" id="WP_223196444.1">
    <property type="nucleotide sequence ID" value="NZ_KQ130614.1"/>
</dbReference>
<feature type="transmembrane region" description="Helical" evidence="8">
    <location>
        <begin position="269"/>
        <end position="286"/>
    </location>
</feature>
<feature type="transmembrane region" description="Helical" evidence="8">
    <location>
        <begin position="330"/>
        <end position="351"/>
    </location>
</feature>
<dbReference type="EMBL" id="AZHO01000013">
    <property type="protein sequence ID" value="KMT59896.1"/>
    <property type="molecule type" value="Genomic_DNA"/>
</dbReference>
<keyword evidence="5 8" id="KW-0812">Transmembrane</keyword>
<gene>
    <name evidence="10" type="ORF">X560_1609</name>
</gene>
<dbReference type="InterPro" id="IPR036259">
    <property type="entry name" value="MFS_trans_sf"/>
</dbReference>
<dbReference type="GO" id="GO:0030395">
    <property type="term" value="F:lactose binding"/>
    <property type="evidence" value="ECO:0007669"/>
    <property type="project" value="TreeGrafter"/>
</dbReference>
<dbReference type="InterPro" id="IPR024989">
    <property type="entry name" value="MFS_assoc_dom"/>
</dbReference>
<feature type="transmembrane region" description="Helical" evidence="8">
    <location>
        <begin position="205"/>
        <end position="224"/>
    </location>
</feature>
<evidence type="ECO:0000256" key="5">
    <source>
        <dbReference type="ARBA" id="ARBA00022692"/>
    </source>
</evidence>
<evidence type="ECO:0000256" key="4">
    <source>
        <dbReference type="ARBA" id="ARBA00022519"/>
    </source>
</evidence>
<name>A0A0J8J6G4_9LIST</name>
<dbReference type="Proteomes" id="UP000052258">
    <property type="component" value="Unassembled WGS sequence"/>
</dbReference>
<feature type="transmembrane region" description="Helical" evidence="8">
    <location>
        <begin position="94"/>
        <end position="119"/>
    </location>
</feature>
<evidence type="ECO:0000313" key="11">
    <source>
        <dbReference type="Proteomes" id="UP000052258"/>
    </source>
</evidence>
<feature type="transmembrane region" description="Helical" evidence="8">
    <location>
        <begin position="41"/>
        <end position="61"/>
    </location>
</feature>
<feature type="transmembrane region" description="Helical" evidence="8">
    <location>
        <begin position="70"/>
        <end position="88"/>
    </location>
</feature>
<evidence type="ECO:0000256" key="2">
    <source>
        <dbReference type="ARBA" id="ARBA00022448"/>
    </source>
</evidence>
<keyword evidence="3" id="KW-1003">Cell membrane</keyword>
<dbReference type="AlphaFoldDB" id="A0A0J8J6G4"/>
<evidence type="ECO:0000256" key="6">
    <source>
        <dbReference type="ARBA" id="ARBA00022989"/>
    </source>
</evidence>
<dbReference type="GO" id="GO:0005886">
    <property type="term" value="C:plasma membrane"/>
    <property type="evidence" value="ECO:0007669"/>
    <property type="project" value="UniProtKB-SubCell"/>
</dbReference>
<evidence type="ECO:0000256" key="3">
    <source>
        <dbReference type="ARBA" id="ARBA00022475"/>
    </source>
</evidence>
<feature type="transmembrane region" description="Helical" evidence="8">
    <location>
        <begin position="163"/>
        <end position="184"/>
    </location>
</feature>
<evidence type="ECO:0000256" key="1">
    <source>
        <dbReference type="ARBA" id="ARBA00004429"/>
    </source>
</evidence>
<dbReference type="PATRIC" id="fig|1430899.3.peg.1370"/>
<organism evidence="10 11">
    <name type="scientific">Listeria fleischmannii 1991</name>
    <dbReference type="NCBI Taxonomy" id="1430899"/>
    <lineage>
        <taxon>Bacteria</taxon>
        <taxon>Bacillati</taxon>
        <taxon>Bacillota</taxon>
        <taxon>Bacilli</taxon>
        <taxon>Bacillales</taxon>
        <taxon>Listeriaceae</taxon>
        <taxon>Listeria</taxon>
    </lineage>
</organism>
<dbReference type="Pfam" id="PF12832">
    <property type="entry name" value="MFS_1_like"/>
    <property type="match status" value="1"/>
</dbReference>
<protein>
    <submittedName>
        <fullName evidence="10">Proton/sugar symporter LacY</fullName>
    </submittedName>
</protein>
<evidence type="ECO:0000313" key="10">
    <source>
        <dbReference type="EMBL" id="KMT59896.1"/>
    </source>
</evidence>
<keyword evidence="11" id="KW-1185">Reference proteome</keyword>
<proteinExistence type="predicted"/>
<dbReference type="Gene3D" id="1.20.1250.20">
    <property type="entry name" value="MFS general substrate transporter like domains"/>
    <property type="match status" value="2"/>
</dbReference>
<keyword evidence="4" id="KW-0997">Cell inner membrane</keyword>